<dbReference type="Proteomes" id="UP000198825">
    <property type="component" value="Chromosome I"/>
</dbReference>
<feature type="transmembrane region" description="Helical" evidence="6">
    <location>
        <begin position="117"/>
        <end position="136"/>
    </location>
</feature>
<keyword evidence="3 6" id="KW-0812">Transmembrane</keyword>
<feature type="transmembrane region" description="Helical" evidence="6">
    <location>
        <begin position="319"/>
        <end position="339"/>
    </location>
</feature>
<dbReference type="PANTHER" id="PTHR32196">
    <property type="entry name" value="ABC TRANSPORTER PERMEASE PROTEIN YPHD-RELATED-RELATED"/>
    <property type="match status" value="1"/>
</dbReference>
<evidence type="ECO:0000256" key="1">
    <source>
        <dbReference type="ARBA" id="ARBA00004651"/>
    </source>
</evidence>
<keyword evidence="5 6" id="KW-0472">Membrane</keyword>
<comment type="subcellular location">
    <subcellularLocation>
        <location evidence="1">Cell membrane</location>
        <topology evidence="1">Multi-pass membrane protein</topology>
    </subcellularLocation>
</comment>
<feature type="transmembrane region" description="Helical" evidence="6">
    <location>
        <begin position="191"/>
        <end position="209"/>
    </location>
</feature>
<dbReference type="GO" id="GO:0022857">
    <property type="term" value="F:transmembrane transporter activity"/>
    <property type="evidence" value="ECO:0007669"/>
    <property type="project" value="InterPro"/>
</dbReference>
<keyword evidence="8" id="KW-1185">Reference proteome</keyword>
<proteinExistence type="predicted"/>
<keyword evidence="2" id="KW-1003">Cell membrane</keyword>
<feature type="transmembrane region" description="Helical" evidence="6">
    <location>
        <begin position="36"/>
        <end position="53"/>
    </location>
</feature>
<feature type="transmembrane region" description="Helical" evidence="6">
    <location>
        <begin position="91"/>
        <end position="110"/>
    </location>
</feature>
<dbReference type="PANTHER" id="PTHR32196:SF72">
    <property type="entry name" value="RIBOSE IMPORT PERMEASE PROTEIN RBSC"/>
    <property type="match status" value="1"/>
</dbReference>
<dbReference type="CDD" id="cd06579">
    <property type="entry name" value="TM_PBP1_transp_AraH_like"/>
    <property type="match status" value="1"/>
</dbReference>
<keyword evidence="4 6" id="KW-1133">Transmembrane helix</keyword>
<evidence type="ECO:0000256" key="4">
    <source>
        <dbReference type="ARBA" id="ARBA00022989"/>
    </source>
</evidence>
<protein>
    <submittedName>
        <fullName evidence="7">Fructose transport system permease protein</fullName>
    </submittedName>
</protein>
<sequence>MSTTTTSAPASAAEQFAMRRQSPAQRIQHVLHAQPALSPLAVLIIAIIVFALINPRFLQPQALSILFQQVAIIAALAIGQTLIILTAGIDLSVGALTVFSMLIMASLASSGGVPGPLAILIGVLVGTLGGLLNGFLVTRINLPPFIVTLGTLSVFLAAGLLYSGGSNIQSTALPDSVNWAGTVLQFGRFRITTGVVIVALMAIVVGFALSQTKWGRHVYAVGNDIEAARLVGIRVNRVLLSVYTVAGLLYGITAWLQIGRAGSASPNALTDANLESITAVVIGGTSLFGGRGAVIGTIIGALIVYAFRLGLSLAGVDDQWRVFATGVLVIVAVGIDQWIRKVKA</sequence>
<dbReference type="EMBL" id="LT629799">
    <property type="protein sequence ID" value="SDU90942.1"/>
    <property type="molecule type" value="Genomic_DNA"/>
</dbReference>
<evidence type="ECO:0000256" key="6">
    <source>
        <dbReference type="SAM" id="Phobius"/>
    </source>
</evidence>
<feature type="transmembrane region" description="Helical" evidence="6">
    <location>
        <begin position="238"/>
        <end position="256"/>
    </location>
</feature>
<evidence type="ECO:0000313" key="7">
    <source>
        <dbReference type="EMBL" id="SDU90942.1"/>
    </source>
</evidence>
<feature type="transmembrane region" description="Helical" evidence="6">
    <location>
        <begin position="142"/>
        <end position="162"/>
    </location>
</feature>
<reference evidence="8" key="1">
    <citation type="submission" date="2016-10" db="EMBL/GenBank/DDBJ databases">
        <authorList>
            <person name="Varghese N."/>
            <person name="Submissions S."/>
        </authorList>
    </citation>
    <scope>NUCLEOTIDE SEQUENCE [LARGE SCALE GENOMIC DNA]</scope>
    <source>
        <strain evidence="8">DSM 21743</strain>
    </source>
</reference>
<accession>A0A1H2MCU0</accession>
<evidence type="ECO:0000256" key="2">
    <source>
        <dbReference type="ARBA" id="ARBA00022475"/>
    </source>
</evidence>
<evidence type="ECO:0000256" key="5">
    <source>
        <dbReference type="ARBA" id="ARBA00023136"/>
    </source>
</evidence>
<dbReference type="AlphaFoldDB" id="A0A1H2MCU0"/>
<feature type="transmembrane region" description="Helical" evidence="6">
    <location>
        <begin position="65"/>
        <end position="85"/>
    </location>
</feature>
<dbReference type="InterPro" id="IPR001851">
    <property type="entry name" value="ABC_transp_permease"/>
</dbReference>
<feature type="transmembrane region" description="Helical" evidence="6">
    <location>
        <begin position="277"/>
        <end position="307"/>
    </location>
</feature>
<dbReference type="STRING" id="546874.SAMN04488544_1815"/>
<dbReference type="RefSeq" id="WP_197680685.1">
    <property type="nucleotide sequence ID" value="NZ_LT629799.1"/>
</dbReference>
<evidence type="ECO:0000256" key="3">
    <source>
        <dbReference type="ARBA" id="ARBA00022692"/>
    </source>
</evidence>
<gene>
    <name evidence="7" type="ORF">SAMN04488544_1815</name>
</gene>
<organism evidence="7 8">
    <name type="scientific">Microlunatus sagamiharensis</name>
    <dbReference type="NCBI Taxonomy" id="546874"/>
    <lineage>
        <taxon>Bacteria</taxon>
        <taxon>Bacillati</taxon>
        <taxon>Actinomycetota</taxon>
        <taxon>Actinomycetes</taxon>
        <taxon>Propionibacteriales</taxon>
        <taxon>Propionibacteriaceae</taxon>
        <taxon>Microlunatus</taxon>
    </lineage>
</organism>
<evidence type="ECO:0000313" key="8">
    <source>
        <dbReference type="Proteomes" id="UP000198825"/>
    </source>
</evidence>
<name>A0A1H2MCU0_9ACTN</name>
<dbReference type="GO" id="GO:0005886">
    <property type="term" value="C:plasma membrane"/>
    <property type="evidence" value="ECO:0007669"/>
    <property type="project" value="UniProtKB-SubCell"/>
</dbReference>
<dbReference type="Pfam" id="PF02653">
    <property type="entry name" value="BPD_transp_2"/>
    <property type="match status" value="1"/>
</dbReference>